<dbReference type="UniPathway" id="UPA00253">
    <property type="reaction ID" value="UER00333"/>
</dbReference>
<dbReference type="InterPro" id="IPR003694">
    <property type="entry name" value="NAD_synthase"/>
</dbReference>
<comment type="catalytic activity">
    <reaction evidence="7">
        <text>deamido-NAD(+) + NH4(+) + ATP = AMP + diphosphate + NAD(+) + H(+)</text>
        <dbReference type="Rhea" id="RHEA:21188"/>
        <dbReference type="ChEBI" id="CHEBI:15378"/>
        <dbReference type="ChEBI" id="CHEBI:28938"/>
        <dbReference type="ChEBI" id="CHEBI:30616"/>
        <dbReference type="ChEBI" id="CHEBI:33019"/>
        <dbReference type="ChEBI" id="CHEBI:57540"/>
        <dbReference type="ChEBI" id="CHEBI:58437"/>
        <dbReference type="ChEBI" id="CHEBI:456215"/>
        <dbReference type="EC" id="6.3.1.5"/>
    </reaction>
</comment>
<dbReference type="Proteomes" id="UP000297053">
    <property type="component" value="Chromosome"/>
</dbReference>
<dbReference type="InterPro" id="IPR014729">
    <property type="entry name" value="Rossmann-like_a/b/a_fold"/>
</dbReference>
<dbReference type="GO" id="GO:0008795">
    <property type="term" value="F:NAD+ synthase activity"/>
    <property type="evidence" value="ECO:0007669"/>
    <property type="project" value="UniProtKB-EC"/>
</dbReference>
<gene>
    <name evidence="10" type="primary">nadE</name>
    <name evidence="10" type="ORF">E5139_09015</name>
</gene>
<reference evidence="10 11" key="2">
    <citation type="submission" date="2019-04" db="EMBL/GenBank/DDBJ databases">
        <authorList>
            <person name="Yang S."/>
            <person name="Wei W."/>
        </authorList>
    </citation>
    <scope>NUCLEOTIDE SEQUENCE [LARGE SCALE GENOMIC DNA]</scope>
    <source>
        <strain evidence="11">ZP60</strain>
    </source>
</reference>
<comment type="similarity">
    <text evidence="6">Belongs to the NAD synthetase family.</text>
</comment>
<dbReference type="GO" id="GO:0005737">
    <property type="term" value="C:cytoplasm"/>
    <property type="evidence" value="ECO:0007669"/>
    <property type="project" value="InterPro"/>
</dbReference>
<evidence type="ECO:0000256" key="6">
    <source>
        <dbReference type="RuleBase" id="RU003811"/>
    </source>
</evidence>
<evidence type="ECO:0000256" key="1">
    <source>
        <dbReference type="ARBA" id="ARBA00004790"/>
    </source>
</evidence>
<evidence type="ECO:0000256" key="8">
    <source>
        <dbReference type="SAM" id="MobiDB-lite"/>
    </source>
</evidence>
<dbReference type="AlphaFoldDB" id="A0A4D6KCQ8"/>
<keyword evidence="4 6" id="KW-0067">ATP-binding</keyword>
<feature type="domain" description="NAD/GMP synthase" evidence="9">
    <location>
        <begin position="57"/>
        <end position="299"/>
    </location>
</feature>
<protein>
    <recommendedName>
        <fullName evidence="7">NH(3)-dependent NAD(+) synthetase</fullName>
        <ecNumber evidence="7">6.3.1.5</ecNumber>
    </recommendedName>
</protein>
<name>A0A4D6KCQ8_9EURY</name>
<dbReference type="Gene3D" id="3.40.50.620">
    <property type="entry name" value="HUPs"/>
    <property type="match status" value="1"/>
</dbReference>
<dbReference type="Pfam" id="PF02540">
    <property type="entry name" value="NAD_synthase"/>
    <property type="match status" value="1"/>
</dbReference>
<dbReference type="EC" id="6.3.1.5" evidence="7"/>
<keyword evidence="2 6" id="KW-0436">Ligase</keyword>
<evidence type="ECO:0000256" key="4">
    <source>
        <dbReference type="ARBA" id="ARBA00022840"/>
    </source>
</evidence>
<dbReference type="CDD" id="cd00553">
    <property type="entry name" value="NAD_synthase"/>
    <property type="match status" value="1"/>
</dbReference>
<accession>A0A4D6KCQ8</accession>
<dbReference type="KEGG" id="halz:E5139_09015"/>
<dbReference type="GO" id="GO:0009435">
    <property type="term" value="P:NAD+ biosynthetic process"/>
    <property type="evidence" value="ECO:0007669"/>
    <property type="project" value="UniProtKB-UniPathway"/>
</dbReference>
<sequence length="306" mass="32878">MSPAVSAPRSDTVAVRARRRAVVAVSDSNRSPSDAALAREGSDLATEPEAVQGLREQLPRFVERTLERAGAEGVVVALDGRVGSTVAAVLAIEAVGVDRVCGLVLPANMNDEASARAAEAVASMLSIEYERLQLRPLLSAFQRVLGASGEPADDVVALDNAGERFRMACLYYVANTTDRLVLGSVDRTRRLLGSTTKHGDDGVDLAPLAPLYRTEVRALARAVDVPSDILDRSTRTAGRADSDPEQLGVDPETLDEILHALVDEAQPPAAVAERLAVDRATVQRVRQWRETTRHKRRPPLTPSIDL</sequence>
<evidence type="ECO:0000256" key="7">
    <source>
        <dbReference type="RuleBase" id="RU003812"/>
    </source>
</evidence>
<dbReference type="GO" id="GO:0004359">
    <property type="term" value="F:glutaminase activity"/>
    <property type="evidence" value="ECO:0007669"/>
    <property type="project" value="InterPro"/>
</dbReference>
<evidence type="ECO:0000256" key="3">
    <source>
        <dbReference type="ARBA" id="ARBA00022741"/>
    </source>
</evidence>
<evidence type="ECO:0000313" key="11">
    <source>
        <dbReference type="Proteomes" id="UP000297053"/>
    </source>
</evidence>
<keyword evidence="3 6" id="KW-0547">Nucleotide-binding</keyword>
<dbReference type="GO" id="GO:0003952">
    <property type="term" value="F:NAD+ synthase (glutamine-hydrolyzing) activity"/>
    <property type="evidence" value="ECO:0007669"/>
    <property type="project" value="InterPro"/>
</dbReference>
<dbReference type="NCBIfam" id="TIGR00552">
    <property type="entry name" value="nadE"/>
    <property type="match status" value="1"/>
</dbReference>
<evidence type="ECO:0000256" key="5">
    <source>
        <dbReference type="ARBA" id="ARBA00023027"/>
    </source>
</evidence>
<comment type="pathway">
    <text evidence="1">Cofactor biosynthesis; NAD(+) biosynthesis.</text>
</comment>
<keyword evidence="5 6" id="KW-0520">NAD</keyword>
<dbReference type="InterPro" id="IPR022310">
    <property type="entry name" value="NAD/GMP_synthase"/>
</dbReference>
<dbReference type="SUPFAM" id="SSF52402">
    <property type="entry name" value="Adenine nucleotide alpha hydrolases-like"/>
    <property type="match status" value="1"/>
</dbReference>
<feature type="region of interest" description="Disordered" evidence="8">
    <location>
        <begin position="31"/>
        <end position="50"/>
    </location>
</feature>
<dbReference type="EMBL" id="CP039375">
    <property type="protein sequence ID" value="QCD65764.1"/>
    <property type="molecule type" value="Genomic_DNA"/>
</dbReference>
<organism evidence="10 11">
    <name type="scientific">Halomicrobium mukohataei</name>
    <dbReference type="NCBI Taxonomy" id="57705"/>
    <lineage>
        <taxon>Archaea</taxon>
        <taxon>Methanobacteriati</taxon>
        <taxon>Methanobacteriota</taxon>
        <taxon>Stenosarchaea group</taxon>
        <taxon>Halobacteria</taxon>
        <taxon>Halobacteriales</taxon>
        <taxon>Haloarculaceae</taxon>
        <taxon>Halomicrobium</taxon>
    </lineage>
</organism>
<evidence type="ECO:0000259" key="9">
    <source>
        <dbReference type="Pfam" id="PF02540"/>
    </source>
</evidence>
<reference evidence="10 11" key="1">
    <citation type="submission" date="2019-04" db="EMBL/GenBank/DDBJ databases">
        <title>Complete genome sequence of Arthrobacter sp. ZXY-2 associated with effective atrazine degradation and salt adaptation.</title>
        <authorList>
            <person name="Zhao X."/>
        </authorList>
    </citation>
    <scope>NUCLEOTIDE SEQUENCE [LARGE SCALE GENOMIC DNA]</scope>
    <source>
        <strain evidence="11">ZP60</strain>
    </source>
</reference>
<dbReference type="GO" id="GO:0005524">
    <property type="term" value="F:ATP binding"/>
    <property type="evidence" value="ECO:0007669"/>
    <property type="project" value="UniProtKB-KW"/>
</dbReference>
<evidence type="ECO:0000256" key="2">
    <source>
        <dbReference type="ARBA" id="ARBA00022598"/>
    </source>
</evidence>
<evidence type="ECO:0000313" key="10">
    <source>
        <dbReference type="EMBL" id="QCD65764.1"/>
    </source>
</evidence>
<dbReference type="PANTHER" id="PTHR23090:SF9">
    <property type="entry name" value="GLUTAMINE-DEPENDENT NAD(+) SYNTHETASE"/>
    <property type="match status" value="1"/>
</dbReference>
<proteinExistence type="inferred from homology"/>
<dbReference type="PANTHER" id="PTHR23090">
    <property type="entry name" value="NH 3 /GLUTAMINE-DEPENDENT NAD + SYNTHETASE"/>
    <property type="match status" value="1"/>
</dbReference>